<evidence type="ECO:0000256" key="4">
    <source>
        <dbReference type="ARBA" id="ARBA00022729"/>
    </source>
</evidence>
<dbReference type="InterPro" id="IPR059100">
    <property type="entry name" value="TSP3_bac"/>
</dbReference>
<dbReference type="eggNOG" id="COG3266">
    <property type="taxonomic scope" value="Bacteria"/>
</dbReference>
<dbReference type="GO" id="GO:0005509">
    <property type="term" value="F:calcium ion binding"/>
    <property type="evidence" value="ECO:0007669"/>
    <property type="project" value="InterPro"/>
</dbReference>
<dbReference type="AlphaFoldDB" id="D6GRQ5"/>
<dbReference type="Gene3D" id="4.10.1080.10">
    <property type="entry name" value="TSP type-3 repeat"/>
    <property type="match status" value="1"/>
</dbReference>
<dbReference type="GO" id="GO:0030313">
    <property type="term" value="C:cell envelope"/>
    <property type="evidence" value="ECO:0007669"/>
    <property type="project" value="UniProtKB-SubCell"/>
</dbReference>
<name>D6GRQ5_FILAD</name>
<feature type="region of interest" description="Disordered" evidence="6">
    <location>
        <begin position="160"/>
        <end position="184"/>
    </location>
</feature>
<dbReference type="InterPro" id="IPR042229">
    <property type="entry name" value="Listeria/Bacterioides_rpt_sf"/>
</dbReference>
<dbReference type="InterPro" id="IPR028974">
    <property type="entry name" value="TSP_type-3_rpt"/>
</dbReference>
<dbReference type="PANTHER" id="PTHR37467:SF1">
    <property type="entry name" value="EXPORTED CALCIUM-BINDING GLYCOPROTEIN"/>
    <property type="match status" value="1"/>
</dbReference>
<protein>
    <submittedName>
        <fullName evidence="7">Repeat protein</fullName>
    </submittedName>
</protein>
<feature type="compositionally biased region" description="Polar residues" evidence="6">
    <location>
        <begin position="33"/>
        <end position="44"/>
    </location>
</feature>
<evidence type="ECO:0000256" key="3">
    <source>
        <dbReference type="ARBA" id="ARBA00022525"/>
    </source>
</evidence>
<keyword evidence="5" id="KW-0106">Calcium</keyword>
<evidence type="ECO:0000256" key="5">
    <source>
        <dbReference type="ARBA" id="ARBA00022837"/>
    </source>
</evidence>
<gene>
    <name evidence="7" type="ordered locus">HMPREF0389_00261</name>
</gene>
<feature type="region of interest" description="Disordered" evidence="6">
    <location>
        <begin position="522"/>
        <end position="545"/>
    </location>
</feature>
<keyword evidence="8" id="KW-1185">Reference proteome</keyword>
<dbReference type="PANTHER" id="PTHR37467">
    <property type="entry name" value="EXPORTED CALCIUM-BINDING GLYCOPROTEIN-RELATED"/>
    <property type="match status" value="1"/>
</dbReference>
<organism evidence="7 8">
    <name type="scientific">Filifactor alocis (strain ATCC 35896 / CCUG 47790 / D40 B5)</name>
    <name type="common">Fusobacterium alocis</name>
    <dbReference type="NCBI Taxonomy" id="546269"/>
    <lineage>
        <taxon>Bacteria</taxon>
        <taxon>Bacillati</taxon>
        <taxon>Bacillota</taxon>
        <taxon>Clostridia</taxon>
        <taxon>Peptostreptococcales</taxon>
        <taxon>Filifactoraceae</taxon>
        <taxon>Filifactor</taxon>
    </lineage>
</organism>
<evidence type="ECO:0000313" key="7">
    <source>
        <dbReference type="EMBL" id="EFE28346.2"/>
    </source>
</evidence>
<evidence type="ECO:0000256" key="6">
    <source>
        <dbReference type="SAM" id="MobiDB-lite"/>
    </source>
</evidence>
<keyword evidence="4" id="KW-0732">Signal</keyword>
<feature type="region of interest" description="Disordered" evidence="6">
    <location>
        <begin position="1"/>
        <end position="65"/>
    </location>
</feature>
<keyword evidence="3" id="KW-0964">Secreted</keyword>
<dbReference type="KEGG" id="faa:HMPREF0389_00261"/>
<proteinExistence type="predicted"/>
<evidence type="ECO:0000313" key="8">
    <source>
        <dbReference type="Proteomes" id="UP000007468"/>
    </source>
</evidence>
<accession>D6GRQ5</accession>
<feature type="region of interest" description="Disordered" evidence="6">
    <location>
        <begin position="229"/>
        <end position="250"/>
    </location>
</feature>
<dbReference type="PATRIC" id="fig|546269.5.peg.395"/>
<reference evidence="8" key="1">
    <citation type="submission" date="2010-12" db="EMBL/GenBank/DDBJ databases">
        <title>The genome sequence of Filifactor alocis strain ATCC 35896.</title>
        <authorList>
            <consortium name="The Broad Institute Genome Sequencing Platform"/>
            <person name="Ward D."/>
            <person name="Earl A."/>
            <person name="Feldgarden M."/>
            <person name="Young S.K."/>
            <person name="Gargeya S."/>
            <person name="Zeng Q."/>
            <person name="Alvarado L."/>
            <person name="Berlin A."/>
            <person name="Bochicchio J."/>
            <person name="Chapman S.B."/>
            <person name="Chen Z."/>
            <person name="Freedman E."/>
            <person name="Gellesch M."/>
            <person name="Goldberg J."/>
            <person name="Griggs A."/>
            <person name="Gujja S."/>
            <person name="Heilman E."/>
            <person name="Heiman D."/>
            <person name="Howarth C."/>
            <person name="Mehta T."/>
            <person name="Neiman D."/>
            <person name="Pearson M."/>
            <person name="Roberts A."/>
            <person name="Saif S."/>
            <person name="Shea T."/>
            <person name="Shenoy N."/>
            <person name="Sisk P."/>
            <person name="Stolte C."/>
            <person name="Sykes S."/>
            <person name="White J."/>
            <person name="Yandava C."/>
            <person name="Izard J."/>
            <person name="Blanton J.M."/>
            <person name="Baranova O.V."/>
            <person name="Tanner A.C."/>
            <person name="Dewhirst F.E."/>
            <person name="Haas B."/>
            <person name="Nusbaum C."/>
            <person name="Birren B."/>
        </authorList>
    </citation>
    <scope>NUCLEOTIDE SEQUENCE [LARGE SCALE GENOMIC DNA]</scope>
    <source>
        <strain evidence="8">ATCC 35896 / CCUG 47790 / D40 B5</strain>
    </source>
</reference>
<dbReference type="InterPro" id="IPR013378">
    <property type="entry name" value="InlB-like_B-rpt"/>
</dbReference>
<evidence type="ECO:0000256" key="2">
    <source>
        <dbReference type="ARBA" id="ARBA00004613"/>
    </source>
</evidence>
<dbReference type="Pfam" id="PF18884">
    <property type="entry name" value="TSP3_bac"/>
    <property type="match status" value="5"/>
</dbReference>
<dbReference type="Proteomes" id="UP000007468">
    <property type="component" value="Chromosome"/>
</dbReference>
<dbReference type="STRING" id="546269.HMPREF0389_00261"/>
<dbReference type="Pfam" id="PF09479">
    <property type="entry name" value="Flg_new"/>
    <property type="match status" value="1"/>
</dbReference>
<feature type="compositionally biased region" description="Basic and acidic residues" evidence="6">
    <location>
        <begin position="45"/>
        <end position="63"/>
    </location>
</feature>
<comment type="subcellular location">
    <subcellularLocation>
        <location evidence="1">Cell envelope</location>
    </subcellularLocation>
    <subcellularLocation>
        <location evidence="2">Secreted</location>
    </subcellularLocation>
</comment>
<dbReference type="Gene3D" id="2.60.40.4270">
    <property type="entry name" value="Listeria-Bacteroides repeat domain"/>
    <property type="match status" value="1"/>
</dbReference>
<dbReference type="HOGENOM" id="CLU_499442_0_0_9"/>
<dbReference type="EMBL" id="CP002390">
    <property type="protein sequence ID" value="EFE28346.2"/>
    <property type="molecule type" value="Genomic_DNA"/>
</dbReference>
<dbReference type="InterPro" id="IPR053180">
    <property type="entry name" value="Ca-binding_acidic-repeat"/>
</dbReference>
<evidence type="ECO:0000256" key="1">
    <source>
        <dbReference type="ARBA" id="ARBA00004196"/>
    </source>
</evidence>
<sequence length="545" mass="62956">MDKDGRYMKNSIIQHVGGKGLSLKPHMSEQAKKNSLQNQTQQAKSDNKAKKERESNHDSKQDKTYTVTFDLNDGIPSKKEMQSVKEGNYVEYLEPPYRDGYYFLAWYQEKEVQDFDNGFSFDGTPIHKDITLYALWLDTTHDSDSDGLLDGHEMILKTDPHKTDTDGDGLTDSEEHNFTTTDPLKTHTYLDDTADAELDIDGDGLTNLEEVRFGSNPIFGDYDEDYFNDKQEKEHGTNPNNKDTDNDGLKDGQEIIQRTDKKGRVFFKLHSYPNKRDSDGDGIEDKQDEKPLIPQRYTIDYLGSSKHLKSVEERLNQKIKKNSSSLSNGEKVSTIGRWGTEILMNDYDTFLKERKVDTKGKFREDYWKKDWDKYRDEYCSKFNSYVKRSGSVTEKVHYFRNNLNRIPTTLQQLNSQSSNWVLLKVGSFGYHMCSTSFSETGSYNLKFISKNGRNEGVYINHYGSNNKNKNKGKACTEKTDPKNMGTYNFSGMYYAKGKASKEAKDHFQLDMLPYYNYGNVSRNDLPGDEETNDKNKGRYKKIMMH</sequence>